<dbReference type="InterPro" id="IPR036526">
    <property type="entry name" value="C-N_Hydrolase_sf"/>
</dbReference>
<dbReference type="GO" id="GO:0016787">
    <property type="term" value="F:hydrolase activity"/>
    <property type="evidence" value="ECO:0007669"/>
    <property type="project" value="UniProtKB-KW"/>
</dbReference>
<accession>A0ABQ2FMY8</accession>
<dbReference type="RefSeq" id="WP_189069883.1">
    <property type="nucleotide sequence ID" value="NZ_BMPE01000011.1"/>
</dbReference>
<reference evidence="4" key="1">
    <citation type="journal article" date="2019" name="Int. J. Syst. Evol. Microbiol.">
        <title>The Global Catalogue of Microorganisms (GCM) 10K type strain sequencing project: providing services to taxonomists for standard genome sequencing and annotation.</title>
        <authorList>
            <consortium name="The Broad Institute Genomics Platform"/>
            <consortium name="The Broad Institute Genome Sequencing Center for Infectious Disease"/>
            <person name="Wu L."/>
            <person name="Ma J."/>
        </authorList>
    </citation>
    <scope>NUCLEOTIDE SEQUENCE [LARGE SCALE GENOMIC DNA]</scope>
    <source>
        <strain evidence="4">JCM 19173</strain>
    </source>
</reference>
<protein>
    <submittedName>
        <fullName evidence="3">Carbon-nitrogen hydrolase family protein</fullName>
    </submittedName>
</protein>
<organism evidence="3 4">
    <name type="scientific">Deinococcus radiotolerans</name>
    <dbReference type="NCBI Taxonomy" id="1309407"/>
    <lineage>
        <taxon>Bacteria</taxon>
        <taxon>Thermotogati</taxon>
        <taxon>Deinococcota</taxon>
        <taxon>Deinococci</taxon>
        <taxon>Deinococcales</taxon>
        <taxon>Deinococcaceae</taxon>
        <taxon>Deinococcus</taxon>
    </lineage>
</organism>
<dbReference type="Gene3D" id="3.60.110.10">
    <property type="entry name" value="Carbon-nitrogen hydrolase"/>
    <property type="match status" value="1"/>
</dbReference>
<gene>
    <name evidence="3" type="ORF">GCM10010844_30870</name>
</gene>
<keyword evidence="1 3" id="KW-0378">Hydrolase</keyword>
<dbReference type="Proteomes" id="UP000604341">
    <property type="component" value="Unassembled WGS sequence"/>
</dbReference>
<evidence type="ECO:0000256" key="1">
    <source>
        <dbReference type="ARBA" id="ARBA00022801"/>
    </source>
</evidence>
<evidence type="ECO:0000313" key="3">
    <source>
        <dbReference type="EMBL" id="GGL10013.1"/>
    </source>
</evidence>
<evidence type="ECO:0000259" key="2">
    <source>
        <dbReference type="PROSITE" id="PS50263"/>
    </source>
</evidence>
<dbReference type="PANTHER" id="PTHR43674:SF13">
    <property type="entry name" value="CN HYDROLASE DOMAIN-CONTAINING PROTEIN"/>
    <property type="match status" value="1"/>
</dbReference>
<dbReference type="PROSITE" id="PS50263">
    <property type="entry name" value="CN_HYDROLASE"/>
    <property type="match status" value="1"/>
</dbReference>
<dbReference type="EMBL" id="BMPE01000011">
    <property type="protein sequence ID" value="GGL10013.1"/>
    <property type="molecule type" value="Genomic_DNA"/>
</dbReference>
<feature type="domain" description="CN hydrolase" evidence="2">
    <location>
        <begin position="12"/>
        <end position="351"/>
    </location>
</feature>
<proteinExistence type="predicted"/>
<dbReference type="InterPro" id="IPR050345">
    <property type="entry name" value="Aliph_Amidase/BUP"/>
</dbReference>
<evidence type="ECO:0000313" key="4">
    <source>
        <dbReference type="Proteomes" id="UP000604341"/>
    </source>
</evidence>
<dbReference type="InterPro" id="IPR003010">
    <property type="entry name" value="C-N_Hydrolase"/>
</dbReference>
<dbReference type="PANTHER" id="PTHR43674">
    <property type="entry name" value="NITRILASE C965.09-RELATED"/>
    <property type="match status" value="1"/>
</dbReference>
<name>A0ABQ2FMY8_9DEIO</name>
<keyword evidence="4" id="KW-1185">Reference proteome</keyword>
<dbReference type="Pfam" id="PF00795">
    <property type="entry name" value="CN_hydrolase"/>
    <property type="match status" value="1"/>
</dbReference>
<comment type="caution">
    <text evidence="3">The sequence shown here is derived from an EMBL/GenBank/DDBJ whole genome shotgun (WGS) entry which is preliminary data.</text>
</comment>
<dbReference type="SUPFAM" id="SSF56317">
    <property type="entry name" value="Carbon-nitrogen hydrolase"/>
    <property type="match status" value="1"/>
</dbReference>
<sequence>MTAPHPQAARHVRAVAVQPHWSAQDFVTAAAFRRWMRAQLDMARPHLNENGVNLVVLTELNGLPLVMRGGAWALRLRTFERVALALFLARLPRTLPILLRERVSPVRALQLADIDANTDLYLTTCRDLAREYGVYLCCGSAPTPRYERRSARLCRQPGLLTNQTVLLDPNGDLIGVTDKVHLTPDEEAGGVDLTPGALGDLRVFPTPAGDLGVAISLDAFRADVIGTLAAQGCTVLLQPDANGAPWTAKEGLPPDPANLRDQPEAWLESSWQVTAQRQIPYAVNPMVVGNLLDLTFDGQSAITGPAEEAPAPRSYVLTAPRPGFLALAPWVTSGEPPALREAGRHRAALSGHPMENQYREATLHADLTLPPATRPAPPRTPHEDALHALLRGEARAARPGRWPWVLAALPLALLARPLWRRRRA</sequence>